<dbReference type="GO" id="GO:0016020">
    <property type="term" value="C:membrane"/>
    <property type="evidence" value="ECO:0007669"/>
    <property type="project" value="UniProtKB-SubCell"/>
</dbReference>
<evidence type="ECO:0000313" key="7">
    <source>
        <dbReference type="Proteomes" id="UP000419017"/>
    </source>
</evidence>
<name>A0A6I8M628_9FUSO</name>
<proteinExistence type="predicted"/>
<evidence type="ECO:0000256" key="5">
    <source>
        <dbReference type="SAM" id="Phobius"/>
    </source>
</evidence>
<keyword evidence="7" id="KW-1185">Reference proteome</keyword>
<dbReference type="Pfam" id="PF04172">
    <property type="entry name" value="LrgB"/>
    <property type="match status" value="1"/>
</dbReference>
<dbReference type="AlphaFoldDB" id="A0A6I8M628"/>
<accession>A0A6I8M628</accession>
<feature type="transmembrane region" description="Helical" evidence="5">
    <location>
        <begin position="204"/>
        <end position="227"/>
    </location>
</feature>
<evidence type="ECO:0000256" key="4">
    <source>
        <dbReference type="ARBA" id="ARBA00023136"/>
    </source>
</evidence>
<dbReference type="PANTHER" id="PTHR30249:SF0">
    <property type="entry name" value="PLASTIDAL GLYCOLATE_GLYCERATE TRANSLOCATOR 1, CHLOROPLASTIC"/>
    <property type="match status" value="1"/>
</dbReference>
<comment type="subcellular location">
    <subcellularLocation>
        <location evidence="1">Membrane</location>
        <topology evidence="1">Multi-pass membrane protein</topology>
    </subcellularLocation>
</comment>
<organism evidence="6 7">
    <name type="scientific">Oceanivirga miroungae</name>
    <dbReference type="NCBI Taxonomy" id="1130046"/>
    <lineage>
        <taxon>Bacteria</taxon>
        <taxon>Fusobacteriati</taxon>
        <taxon>Fusobacteriota</taxon>
        <taxon>Fusobacteriia</taxon>
        <taxon>Fusobacteriales</taxon>
        <taxon>Leptotrichiaceae</taxon>
        <taxon>Oceanivirga</taxon>
    </lineage>
</organism>
<sequence>MQSNIATDPFFGIVLTIIIFSIAKNIRGKINFALFNPLLTSVIAIIIILKVLRIEYSTYYIGGSILNALIGPATVALAIPLYKNFDLLIKNYVSILAGIIIGNTINILNIIFLTKALSYSTEMTISFLPKAITTAIAVGVTKSLGGILPITVVLVILTGISGAIFGPFILKLLRVDDEVSIGVALGSSSHAIGTSRAIEYSERAGAIAGLSIVITGVFVIFIAPIAIRFLV</sequence>
<keyword evidence="2 5" id="KW-0812">Transmembrane</keyword>
<evidence type="ECO:0000256" key="3">
    <source>
        <dbReference type="ARBA" id="ARBA00022989"/>
    </source>
</evidence>
<gene>
    <name evidence="6" type="ORF">OMES3154_00049</name>
</gene>
<reference evidence="6 7" key="1">
    <citation type="submission" date="2019-10" db="EMBL/GenBank/DDBJ databases">
        <authorList>
            <person name="Blom J."/>
        </authorList>
    </citation>
    <scope>NUCLEOTIDE SEQUENCE [LARGE SCALE GENOMIC DNA]</scope>
    <source>
        <strain evidence="6 7">ES3154-GLU</strain>
    </source>
</reference>
<evidence type="ECO:0000256" key="1">
    <source>
        <dbReference type="ARBA" id="ARBA00004141"/>
    </source>
</evidence>
<protein>
    <submittedName>
        <fullName evidence="6">Inner membrane protein YohK</fullName>
    </submittedName>
</protein>
<evidence type="ECO:0000313" key="6">
    <source>
        <dbReference type="EMBL" id="VWL84801.1"/>
    </source>
</evidence>
<feature type="transmembrane region" description="Helical" evidence="5">
    <location>
        <begin position="58"/>
        <end position="79"/>
    </location>
</feature>
<dbReference type="EMBL" id="CABWIB010000001">
    <property type="protein sequence ID" value="VWL84801.1"/>
    <property type="molecule type" value="Genomic_DNA"/>
</dbReference>
<feature type="transmembrane region" description="Helical" evidence="5">
    <location>
        <begin position="30"/>
        <end position="52"/>
    </location>
</feature>
<dbReference type="PANTHER" id="PTHR30249">
    <property type="entry name" value="PUTATIVE SEROTONIN TRANSPORTER"/>
    <property type="match status" value="1"/>
</dbReference>
<feature type="transmembrane region" description="Helical" evidence="5">
    <location>
        <begin position="147"/>
        <end position="170"/>
    </location>
</feature>
<dbReference type="InterPro" id="IPR007300">
    <property type="entry name" value="CidB/LrgB"/>
</dbReference>
<feature type="transmembrane region" description="Helical" evidence="5">
    <location>
        <begin position="6"/>
        <end position="23"/>
    </location>
</feature>
<keyword evidence="3 5" id="KW-1133">Transmembrane helix</keyword>
<feature type="transmembrane region" description="Helical" evidence="5">
    <location>
        <begin position="91"/>
        <end position="113"/>
    </location>
</feature>
<evidence type="ECO:0000256" key="2">
    <source>
        <dbReference type="ARBA" id="ARBA00022692"/>
    </source>
</evidence>
<keyword evidence="4 5" id="KW-0472">Membrane</keyword>
<dbReference type="RefSeq" id="WP_156682857.1">
    <property type="nucleotide sequence ID" value="NZ_CABWIB010000001.1"/>
</dbReference>
<dbReference type="Proteomes" id="UP000419017">
    <property type="component" value="Unassembled WGS sequence"/>
</dbReference>